<keyword evidence="3" id="KW-0496">Mitochondrion</keyword>
<dbReference type="AlphaFoldDB" id="A0A167QP14"/>
<proteinExistence type="inferred from homology"/>
<dbReference type="GO" id="GO:0005634">
    <property type="term" value="C:nucleus"/>
    <property type="evidence" value="ECO:0007669"/>
    <property type="project" value="TreeGrafter"/>
</dbReference>
<dbReference type="InParanoid" id="A0A167QP14"/>
<dbReference type="SMART" id="SM00584">
    <property type="entry name" value="TLDc"/>
    <property type="match status" value="1"/>
</dbReference>
<reference evidence="7" key="1">
    <citation type="submission" date="2015-06" db="EMBL/GenBank/DDBJ databases">
        <title>Expansion of signal transduction pathways in fungi by whole-genome duplication.</title>
        <authorList>
            <consortium name="DOE Joint Genome Institute"/>
            <person name="Corrochano L.M."/>
            <person name="Kuo A."/>
            <person name="Marcet-Houben M."/>
            <person name="Polaino S."/>
            <person name="Salamov A."/>
            <person name="Villalobos J.M."/>
            <person name="Alvarez M.I."/>
            <person name="Avalos J."/>
            <person name="Benito E.P."/>
            <person name="Benoit I."/>
            <person name="Burger G."/>
            <person name="Camino L.P."/>
            <person name="Canovas D."/>
            <person name="Cerda-Olmedo E."/>
            <person name="Cheng J.-F."/>
            <person name="Dominguez A."/>
            <person name="Elias M."/>
            <person name="Eslava A.P."/>
            <person name="Glaser F."/>
            <person name="Grimwood J."/>
            <person name="Gutierrez G."/>
            <person name="Heitman J."/>
            <person name="Henrissat B."/>
            <person name="Iturriaga E.A."/>
            <person name="Lang B.F."/>
            <person name="Lavin J.L."/>
            <person name="Lee S."/>
            <person name="Li W."/>
            <person name="Lindquist E."/>
            <person name="Lopez-Garcia S."/>
            <person name="Luque E.M."/>
            <person name="Marcos A.T."/>
            <person name="Martin J."/>
            <person name="McCluskey K."/>
            <person name="Medina H.R."/>
            <person name="Miralles-Duran A."/>
            <person name="Miyazaki A."/>
            <person name="Munoz-Torres E."/>
            <person name="Oguiza J.A."/>
            <person name="Ohm R."/>
            <person name="Olmedo M."/>
            <person name="Orejas M."/>
            <person name="Ortiz-Castellanos L."/>
            <person name="Pisabarro A.G."/>
            <person name="Rodriguez-Romero J."/>
            <person name="Ruiz-Herrera J."/>
            <person name="Ruiz-Vazquez R."/>
            <person name="Sanz C."/>
            <person name="Schackwitz W."/>
            <person name="Schmutz J."/>
            <person name="Shahriari M."/>
            <person name="Shelest E."/>
            <person name="Silva-Franco F."/>
            <person name="Soanes D."/>
            <person name="Syed K."/>
            <person name="Tagua V.G."/>
            <person name="Talbot N.J."/>
            <person name="Thon M."/>
            <person name="De vries R.P."/>
            <person name="Wiebenga A."/>
            <person name="Yadav J.S."/>
            <person name="Braun E.L."/>
            <person name="Baker S."/>
            <person name="Garre V."/>
            <person name="Horwitz B."/>
            <person name="Torres-Martinez S."/>
            <person name="Idnurm A."/>
            <person name="Herrera-Estrella A."/>
            <person name="Gabaldon T."/>
            <person name="Grigoriev I.V."/>
        </authorList>
    </citation>
    <scope>NUCLEOTIDE SEQUENCE [LARGE SCALE GENOMIC DNA]</scope>
    <source>
        <strain evidence="7">NRRL 1555(-)</strain>
    </source>
</reference>
<dbReference type="Proteomes" id="UP000077315">
    <property type="component" value="Unassembled WGS sequence"/>
</dbReference>
<evidence type="ECO:0000256" key="1">
    <source>
        <dbReference type="ARBA" id="ARBA00004173"/>
    </source>
</evidence>
<evidence type="ECO:0000313" key="7">
    <source>
        <dbReference type="Proteomes" id="UP000077315"/>
    </source>
</evidence>
<sequence>MARISLHTIRQGQHLLLRATEKASIVSKVDTSPIQCTRFYSLPSLSEVDSTTTIITSGHQLSEQGRHSSLSINTMNTYAVSSELSRYLKKPMCSPSWTPKQTLSECTSISSASSISDSLNLHEHNPPLRAPCLPPIKFGHRDSQTYECLDKNLAENLRSHLPSRIATSTQWDLLYSLDQHGASLNTFYSCLKDQGPCLLILENSEEETFGAYISEPFQSGSLYYGSVEVYPWTMANNYLIFSNQNCIALGGGNGQFGLWIHSDLMHGHTESCATFGNPSLGNDSNFECVALEVWGFRF</sequence>
<dbReference type="PANTHER" id="PTHR23354">
    <property type="entry name" value="NUCLEOLAR PROTEIN 7/ESTROGEN RECEPTOR COACTIVATOR-RELATED"/>
    <property type="match status" value="1"/>
</dbReference>
<evidence type="ECO:0000256" key="2">
    <source>
        <dbReference type="ARBA" id="ARBA00009540"/>
    </source>
</evidence>
<name>A0A167QP14_PHYB8</name>
<comment type="similarity">
    <text evidence="2">Belongs to the OXR1 family.</text>
</comment>
<comment type="subcellular location">
    <subcellularLocation>
        <location evidence="1">Mitochondrion</location>
    </subcellularLocation>
</comment>
<dbReference type="EMBL" id="KV440972">
    <property type="protein sequence ID" value="OAD79989.1"/>
    <property type="molecule type" value="Genomic_DNA"/>
</dbReference>
<evidence type="ECO:0000259" key="5">
    <source>
        <dbReference type="PROSITE" id="PS51886"/>
    </source>
</evidence>
<dbReference type="PANTHER" id="PTHR23354:SF62">
    <property type="entry name" value="MUSTARD, ISOFORM V"/>
    <property type="match status" value="1"/>
</dbReference>
<dbReference type="RefSeq" id="XP_018298029.1">
    <property type="nucleotide sequence ID" value="XM_018430316.1"/>
</dbReference>
<dbReference type="STRING" id="763407.A0A167QP14"/>
<dbReference type="Pfam" id="PF07534">
    <property type="entry name" value="TLD"/>
    <property type="match status" value="1"/>
</dbReference>
<protein>
    <recommendedName>
        <fullName evidence="4">Oxidation resistance protein 1</fullName>
    </recommendedName>
</protein>
<keyword evidence="7" id="KW-1185">Reference proteome</keyword>
<dbReference type="GO" id="GO:0005739">
    <property type="term" value="C:mitochondrion"/>
    <property type="evidence" value="ECO:0007669"/>
    <property type="project" value="UniProtKB-SubCell"/>
</dbReference>
<evidence type="ECO:0000313" key="6">
    <source>
        <dbReference type="EMBL" id="OAD79989.1"/>
    </source>
</evidence>
<gene>
    <name evidence="6" type="ORF">PHYBLDRAFT_140001</name>
</gene>
<evidence type="ECO:0000256" key="4">
    <source>
        <dbReference type="ARBA" id="ARBA00040604"/>
    </source>
</evidence>
<dbReference type="InterPro" id="IPR006571">
    <property type="entry name" value="TLDc_dom"/>
</dbReference>
<feature type="domain" description="TLDc" evidence="5">
    <location>
        <begin position="147"/>
        <end position="297"/>
    </location>
</feature>
<dbReference type="PROSITE" id="PS51886">
    <property type="entry name" value="TLDC"/>
    <property type="match status" value="1"/>
</dbReference>
<organism evidence="6 7">
    <name type="scientific">Phycomyces blakesleeanus (strain ATCC 8743b / DSM 1359 / FGSC 10004 / NBRC 33097 / NRRL 1555)</name>
    <dbReference type="NCBI Taxonomy" id="763407"/>
    <lineage>
        <taxon>Eukaryota</taxon>
        <taxon>Fungi</taxon>
        <taxon>Fungi incertae sedis</taxon>
        <taxon>Mucoromycota</taxon>
        <taxon>Mucoromycotina</taxon>
        <taxon>Mucoromycetes</taxon>
        <taxon>Mucorales</taxon>
        <taxon>Phycomycetaceae</taxon>
        <taxon>Phycomyces</taxon>
    </lineage>
</organism>
<dbReference type="GeneID" id="28991222"/>
<dbReference type="FunCoup" id="A0A167QP14">
    <property type="interactions" value="236"/>
</dbReference>
<dbReference type="VEuPathDB" id="FungiDB:PHYBLDRAFT_140001"/>
<dbReference type="OrthoDB" id="26679at2759"/>
<dbReference type="GO" id="GO:0006979">
    <property type="term" value="P:response to oxidative stress"/>
    <property type="evidence" value="ECO:0007669"/>
    <property type="project" value="TreeGrafter"/>
</dbReference>
<accession>A0A167QP14</accession>
<evidence type="ECO:0000256" key="3">
    <source>
        <dbReference type="ARBA" id="ARBA00023128"/>
    </source>
</evidence>